<evidence type="ECO:0000313" key="3">
    <source>
        <dbReference type="Proteomes" id="UP001189429"/>
    </source>
</evidence>
<organism evidence="2 3">
    <name type="scientific">Prorocentrum cordatum</name>
    <dbReference type="NCBI Taxonomy" id="2364126"/>
    <lineage>
        <taxon>Eukaryota</taxon>
        <taxon>Sar</taxon>
        <taxon>Alveolata</taxon>
        <taxon>Dinophyceae</taxon>
        <taxon>Prorocentrales</taxon>
        <taxon>Prorocentraceae</taxon>
        <taxon>Prorocentrum</taxon>
    </lineage>
</organism>
<evidence type="ECO:0000313" key="2">
    <source>
        <dbReference type="EMBL" id="CAK0829958.1"/>
    </source>
</evidence>
<name>A0ABN9SD62_9DINO</name>
<dbReference type="Gene3D" id="3.30.1470.10">
    <property type="entry name" value="Photosystem I PsaD, reaction center subunit II"/>
    <property type="match status" value="1"/>
</dbReference>
<sequence>MAQGSLTAIPPFDGAGRDNSAEAFVGIAEMIGMDIKNEPQFLWIAEEASRAAVPPDWKELVNEDGETLYYHTRTTPLWGHGNCRRSTPSSSATRRSTGRPEASRRGWRLRTCQTIWSPPT</sequence>
<dbReference type="EMBL" id="CAUYUJ010010668">
    <property type="protein sequence ID" value="CAK0829958.1"/>
    <property type="molecule type" value="Genomic_DNA"/>
</dbReference>
<dbReference type="Proteomes" id="UP001189429">
    <property type="component" value="Unassembled WGS sequence"/>
</dbReference>
<feature type="compositionally biased region" description="Low complexity" evidence="1">
    <location>
        <begin position="84"/>
        <end position="95"/>
    </location>
</feature>
<gene>
    <name evidence="2" type="ORF">PCOR1329_LOCUS28737</name>
</gene>
<dbReference type="PANTHER" id="PTHR21715">
    <property type="entry name" value="RH04127P"/>
    <property type="match status" value="1"/>
</dbReference>
<dbReference type="PANTHER" id="PTHR21715:SF0">
    <property type="entry name" value="RH04127P"/>
    <property type="match status" value="1"/>
</dbReference>
<reference evidence="2" key="1">
    <citation type="submission" date="2023-10" db="EMBL/GenBank/DDBJ databases">
        <authorList>
            <person name="Chen Y."/>
            <person name="Shah S."/>
            <person name="Dougan E. K."/>
            <person name="Thang M."/>
            <person name="Chan C."/>
        </authorList>
    </citation>
    <scope>NUCLEOTIDE SEQUENCE [LARGE SCALE GENOMIC DNA]</scope>
</reference>
<keyword evidence="3" id="KW-1185">Reference proteome</keyword>
<proteinExistence type="predicted"/>
<protein>
    <recommendedName>
        <fullName evidence="4">WW domain-containing protein</fullName>
    </recommendedName>
</protein>
<feature type="region of interest" description="Disordered" evidence="1">
    <location>
        <begin position="80"/>
        <end position="110"/>
    </location>
</feature>
<comment type="caution">
    <text evidence="2">The sequence shown here is derived from an EMBL/GenBank/DDBJ whole genome shotgun (WGS) entry which is preliminary data.</text>
</comment>
<accession>A0ABN9SD62</accession>
<evidence type="ECO:0000256" key="1">
    <source>
        <dbReference type="SAM" id="MobiDB-lite"/>
    </source>
</evidence>
<evidence type="ECO:0008006" key="4">
    <source>
        <dbReference type="Google" id="ProtNLM"/>
    </source>
</evidence>
<dbReference type="InterPro" id="IPR053233">
    <property type="entry name" value="ABRA-related"/>
</dbReference>